<sequence length="300" mass="31793">MMDAAPRRLPVFGAPLFPTYDDSPSRRDCALAYPTPLSPRSGTLAFTSGRAETKTITIINYAARALAWSAASVSAGFKLSALAGELNDENGFEQRVKVSYDGSKIGEALSFQCGTAKLQPKVAFSRGAANDVATEHEQIITMPATQAVAAKGWALVPGLGSYGASMRAKLSLESIDASVAPSGPALDFAFASHSKEAAQLKLVALPVHVLTSKNQLRIAISLDGGPVEVIDFATHGRSEEWKANTLTNTAVRTRALASLKPGPHRLRVHALDPGFVLDRIEISFEGAAKYYGKPPSANQD</sequence>
<evidence type="ECO:0000313" key="3">
    <source>
        <dbReference type="Proteomes" id="UP000241421"/>
    </source>
</evidence>
<dbReference type="RefSeq" id="WP_106755825.1">
    <property type="nucleotide sequence ID" value="NZ_PXWF02000026.1"/>
</dbReference>
<accession>A0A2U2I6N5</accession>
<dbReference type="Gene3D" id="2.60.120.1620">
    <property type="match status" value="1"/>
</dbReference>
<keyword evidence="3" id="KW-1185">Reference proteome</keyword>
<name>A0A2U2I6N5_9BURK</name>
<dbReference type="Pfam" id="PF17829">
    <property type="entry name" value="GH115_C"/>
    <property type="match status" value="1"/>
</dbReference>
<feature type="domain" description="Gylcosyl hydrolase 115 C-terminal" evidence="1">
    <location>
        <begin position="135"/>
        <end position="294"/>
    </location>
</feature>
<dbReference type="AlphaFoldDB" id="A0A2U2I6N5"/>
<protein>
    <recommendedName>
        <fullName evidence="1">Gylcosyl hydrolase 115 C-terminal domain-containing protein</fullName>
    </recommendedName>
</protein>
<dbReference type="EMBL" id="PXWF02000026">
    <property type="protein sequence ID" value="PWF55423.1"/>
    <property type="molecule type" value="Genomic_DNA"/>
</dbReference>
<organism evidence="2 3">
    <name type="scientific">Massilia glaciei</name>
    <dbReference type="NCBI Taxonomy" id="1524097"/>
    <lineage>
        <taxon>Bacteria</taxon>
        <taxon>Pseudomonadati</taxon>
        <taxon>Pseudomonadota</taxon>
        <taxon>Betaproteobacteria</taxon>
        <taxon>Burkholderiales</taxon>
        <taxon>Oxalobacteraceae</taxon>
        <taxon>Telluria group</taxon>
        <taxon>Massilia</taxon>
    </lineage>
</organism>
<dbReference type="OrthoDB" id="9996805at2"/>
<gene>
    <name evidence="2" type="ORF">C7C56_001965</name>
</gene>
<comment type="caution">
    <text evidence="2">The sequence shown here is derived from an EMBL/GenBank/DDBJ whole genome shotgun (WGS) entry which is preliminary data.</text>
</comment>
<dbReference type="PANTHER" id="PTHR37842:SF2">
    <property type="entry name" value="GYLCOSYL HYDROLASE 115 C-TERMINAL DOMAIN-CONTAINING PROTEIN"/>
    <property type="match status" value="1"/>
</dbReference>
<evidence type="ECO:0000259" key="1">
    <source>
        <dbReference type="Pfam" id="PF17829"/>
    </source>
</evidence>
<reference evidence="2 3" key="1">
    <citation type="submission" date="2018-04" db="EMBL/GenBank/DDBJ databases">
        <title>Massilia violaceinigra sp. nov., a novel purple-pigmented bacterium isolated from Tianshan glacier, Xinjiang, China.</title>
        <authorList>
            <person name="Wang H."/>
        </authorList>
    </citation>
    <scope>NUCLEOTIDE SEQUENCE [LARGE SCALE GENOMIC DNA]</scope>
    <source>
        <strain evidence="2 3">B448-2</strain>
    </source>
</reference>
<evidence type="ECO:0000313" key="2">
    <source>
        <dbReference type="EMBL" id="PWF55423.1"/>
    </source>
</evidence>
<dbReference type="InterPro" id="IPR041437">
    <property type="entry name" value="GH115_C"/>
</dbReference>
<dbReference type="PANTHER" id="PTHR37842">
    <property type="match status" value="1"/>
</dbReference>
<dbReference type="Proteomes" id="UP000241421">
    <property type="component" value="Unassembled WGS sequence"/>
</dbReference>
<proteinExistence type="predicted"/>